<reference evidence="8 9" key="1">
    <citation type="submission" date="2014-06" db="EMBL/GenBank/DDBJ databases">
        <authorList>
            <person name="Swart Estienne"/>
        </authorList>
    </citation>
    <scope>NUCLEOTIDE SEQUENCE [LARGE SCALE GENOMIC DNA]</scope>
    <source>
        <strain evidence="8 9">130c</strain>
    </source>
</reference>
<name>A0A078ACX9_STYLE</name>
<sequence>MAQNLEEIEQTYEALKVILEDEETFNHVCSEVFKTIDVDGSGSLERAEIRNFINNICQEMGMKNNPDDKTIQEVFSELDEDGSDDISVEELKGFLRKFQMSQNQLFSDHTSQLNTHQKLTYEHESAADRPTTDGTGLIHNETHIIGNQMGIQQPINGDYGNQINQHHPHHEEIKVNQTPMGYGMHNQVKSEEIKYHSNQDSSLNIGDDGSRSKVGLVTANTYQAAILNKNLPRGYRIELEENVWKAVIQRQNQAQAQVKKNAQKKKKVGSGYPIGKKQTSLQEGSSRGGSEMGDDLADNQNKSGQRISGRERKHVNYNSMAAGTGELSASMDYNEVSGLNQKPGQKKPQNLSPKSVKAKISTLIQGLKNHPSISLFLQPLDHAHPRFQELQQDYINLHKIEYNFIDGKYQTTFALGIDFRKMFQIGYKIHIDDPNKQAKIKQIEQYFDQIFQDLDNKQLPSADRLQQGFQPEPQAFPQPKNQQNLNKKINQMQQEINKIKEKSQQPKNARTQSQIASTIQVALAQNHSDKPMTPQEKVALKDLIGHLTPEQQRGIIDIIKDSISQNNNEVFEFELDQLPVRKCRELDAYVKSCIKINQKKQKRKEADAQRRQLQKAQVNSRMQQQSQIAGMPPQQQQIQQPQQYQNQMMGVPGQPMMTQQQMPMQQYMHGQPQQMPIQQQPHQMAQAQVMNQMPHQVMGQPMIQQLPGQPGYRAMGVQQQPAPVNQNFSYGRRENFNQESDSDSDSDDSESDDDNQKKPAPGAPGAAGNKSNNINDMWRKQTQGPNIQ</sequence>
<evidence type="ECO:0000256" key="4">
    <source>
        <dbReference type="ARBA" id="ARBA00023163"/>
    </source>
</evidence>
<dbReference type="InterPro" id="IPR038336">
    <property type="entry name" value="NET_sf"/>
</dbReference>
<evidence type="ECO:0000256" key="5">
    <source>
        <dbReference type="SAM" id="MobiDB-lite"/>
    </source>
</evidence>
<keyword evidence="3" id="KW-0103">Bromodomain</keyword>
<gene>
    <name evidence="8" type="primary">Contig18830.g19972</name>
    <name evidence="8" type="ORF">STYLEM_7690</name>
</gene>
<feature type="domain" description="NET" evidence="7">
    <location>
        <begin position="522"/>
        <end position="601"/>
    </location>
</feature>
<dbReference type="PROSITE" id="PS00018">
    <property type="entry name" value="EF_HAND_1"/>
    <property type="match status" value="2"/>
</dbReference>
<dbReference type="PROSITE" id="PS50222">
    <property type="entry name" value="EF_HAND_2"/>
    <property type="match status" value="2"/>
</dbReference>
<dbReference type="InterPro" id="IPR027353">
    <property type="entry name" value="NET_dom"/>
</dbReference>
<protein>
    <submittedName>
        <fullName evidence="8">Bromodomain containing protein</fullName>
    </submittedName>
</protein>
<dbReference type="SMART" id="SM00054">
    <property type="entry name" value="EFh"/>
    <property type="match status" value="2"/>
</dbReference>
<evidence type="ECO:0000259" key="6">
    <source>
        <dbReference type="PROSITE" id="PS50222"/>
    </source>
</evidence>
<proteinExistence type="predicted"/>
<feature type="region of interest" description="Disordered" evidence="5">
    <location>
        <begin position="724"/>
        <end position="788"/>
    </location>
</feature>
<dbReference type="Gene3D" id="1.10.238.10">
    <property type="entry name" value="EF-hand"/>
    <property type="match status" value="1"/>
</dbReference>
<dbReference type="Proteomes" id="UP000039865">
    <property type="component" value="Unassembled WGS sequence"/>
</dbReference>
<evidence type="ECO:0000256" key="1">
    <source>
        <dbReference type="ARBA" id="ARBA00022837"/>
    </source>
</evidence>
<evidence type="ECO:0000313" key="9">
    <source>
        <dbReference type="Proteomes" id="UP000039865"/>
    </source>
</evidence>
<feature type="domain" description="EF-hand" evidence="6">
    <location>
        <begin position="66"/>
        <end position="101"/>
    </location>
</feature>
<dbReference type="Gene3D" id="1.20.920.10">
    <property type="entry name" value="Bromodomain-like"/>
    <property type="match status" value="1"/>
</dbReference>
<dbReference type="PANTHER" id="PTHR45926">
    <property type="entry name" value="OSJNBA0053K19.4 PROTEIN"/>
    <property type="match status" value="1"/>
</dbReference>
<dbReference type="InParanoid" id="A0A078ACX9"/>
<dbReference type="GO" id="GO:0005509">
    <property type="term" value="F:calcium ion binding"/>
    <property type="evidence" value="ECO:0007669"/>
    <property type="project" value="InterPro"/>
</dbReference>
<dbReference type="Pfam" id="PF17035">
    <property type="entry name" value="BET"/>
    <property type="match status" value="1"/>
</dbReference>
<dbReference type="Pfam" id="PF13499">
    <property type="entry name" value="EF-hand_7"/>
    <property type="match status" value="1"/>
</dbReference>
<dbReference type="EMBL" id="CCKQ01007349">
    <property type="protein sequence ID" value="CDW78708.1"/>
    <property type="molecule type" value="Genomic_DNA"/>
</dbReference>
<feature type="compositionally biased region" description="Low complexity" evidence="5">
    <location>
        <begin position="758"/>
        <end position="773"/>
    </location>
</feature>
<dbReference type="InterPro" id="IPR018247">
    <property type="entry name" value="EF_Hand_1_Ca_BS"/>
</dbReference>
<evidence type="ECO:0000313" key="8">
    <source>
        <dbReference type="EMBL" id="CDW78708.1"/>
    </source>
</evidence>
<feature type="compositionally biased region" description="Acidic residues" evidence="5">
    <location>
        <begin position="740"/>
        <end position="753"/>
    </location>
</feature>
<dbReference type="AlphaFoldDB" id="A0A078ACX9"/>
<dbReference type="InterPro" id="IPR002048">
    <property type="entry name" value="EF_hand_dom"/>
</dbReference>
<evidence type="ECO:0000256" key="3">
    <source>
        <dbReference type="ARBA" id="ARBA00023117"/>
    </source>
</evidence>
<feature type="region of interest" description="Disordered" evidence="5">
    <location>
        <begin position="258"/>
        <end position="318"/>
    </location>
</feature>
<dbReference type="InterPro" id="IPR036427">
    <property type="entry name" value="Bromodomain-like_sf"/>
</dbReference>
<keyword evidence="9" id="KW-1185">Reference proteome</keyword>
<keyword evidence="2" id="KW-0805">Transcription regulation</keyword>
<accession>A0A078ACX9</accession>
<feature type="domain" description="EF-hand" evidence="6">
    <location>
        <begin position="24"/>
        <end position="59"/>
    </location>
</feature>
<evidence type="ECO:0000256" key="2">
    <source>
        <dbReference type="ARBA" id="ARBA00023015"/>
    </source>
</evidence>
<dbReference type="Gene3D" id="1.20.1270.220">
    <property type="match status" value="1"/>
</dbReference>
<dbReference type="PROSITE" id="PS51525">
    <property type="entry name" value="NET"/>
    <property type="match status" value="1"/>
</dbReference>
<keyword evidence="4" id="KW-0804">Transcription</keyword>
<dbReference type="CDD" id="cd00051">
    <property type="entry name" value="EFh"/>
    <property type="match status" value="1"/>
</dbReference>
<keyword evidence="1" id="KW-0106">Calcium</keyword>
<organism evidence="8 9">
    <name type="scientific">Stylonychia lemnae</name>
    <name type="common">Ciliate</name>
    <dbReference type="NCBI Taxonomy" id="5949"/>
    <lineage>
        <taxon>Eukaryota</taxon>
        <taxon>Sar</taxon>
        <taxon>Alveolata</taxon>
        <taxon>Ciliophora</taxon>
        <taxon>Intramacronucleata</taxon>
        <taxon>Spirotrichea</taxon>
        <taxon>Stichotrichia</taxon>
        <taxon>Sporadotrichida</taxon>
        <taxon>Oxytrichidae</taxon>
        <taxon>Stylonychinae</taxon>
        <taxon>Stylonychia</taxon>
    </lineage>
</organism>
<dbReference type="OrthoDB" id="309000at2759"/>
<dbReference type="SUPFAM" id="SSF47370">
    <property type="entry name" value="Bromodomain"/>
    <property type="match status" value="1"/>
</dbReference>
<evidence type="ECO:0000259" key="7">
    <source>
        <dbReference type="PROSITE" id="PS51525"/>
    </source>
</evidence>
<dbReference type="SUPFAM" id="SSF47473">
    <property type="entry name" value="EF-hand"/>
    <property type="match status" value="1"/>
</dbReference>
<dbReference type="InterPro" id="IPR011992">
    <property type="entry name" value="EF-hand-dom_pair"/>
</dbReference>